<evidence type="ECO:0000313" key="2">
    <source>
        <dbReference type="EMBL" id="CAH2073652.1"/>
    </source>
</evidence>
<dbReference type="Proteomes" id="UP000837857">
    <property type="component" value="Chromosome 7"/>
</dbReference>
<sequence>MTSPTLTTASYIKRTHGRERNAPVTEYLKLANSELDLYVCTVRRGARGRVKIRGALVARGVFQAHLGPHRYGAVQHTIRWVPALCSGARRSRPDAPRHGCAKGDRPNADGLRDQRIGAPLDMGIRAKAKETNVCYLRCGGAYTAMDQSAALKSRFISSHHLGSRRTKVEIMEATARAQRSGTPSRPHIRRDASS</sequence>
<organism evidence="2 3">
    <name type="scientific">Iphiclides podalirius</name>
    <name type="common">scarce swallowtail</name>
    <dbReference type="NCBI Taxonomy" id="110791"/>
    <lineage>
        <taxon>Eukaryota</taxon>
        <taxon>Metazoa</taxon>
        <taxon>Ecdysozoa</taxon>
        <taxon>Arthropoda</taxon>
        <taxon>Hexapoda</taxon>
        <taxon>Insecta</taxon>
        <taxon>Pterygota</taxon>
        <taxon>Neoptera</taxon>
        <taxon>Endopterygota</taxon>
        <taxon>Lepidoptera</taxon>
        <taxon>Glossata</taxon>
        <taxon>Ditrysia</taxon>
        <taxon>Papilionoidea</taxon>
        <taxon>Papilionidae</taxon>
        <taxon>Papilioninae</taxon>
        <taxon>Iphiclides</taxon>
    </lineage>
</organism>
<reference evidence="2" key="1">
    <citation type="submission" date="2022-03" db="EMBL/GenBank/DDBJ databases">
        <authorList>
            <person name="Martin H S."/>
        </authorList>
    </citation>
    <scope>NUCLEOTIDE SEQUENCE</scope>
</reference>
<accession>A0ABN8J1J9</accession>
<feature type="region of interest" description="Disordered" evidence="1">
    <location>
        <begin position="175"/>
        <end position="194"/>
    </location>
</feature>
<evidence type="ECO:0000313" key="3">
    <source>
        <dbReference type="Proteomes" id="UP000837857"/>
    </source>
</evidence>
<protein>
    <submittedName>
        <fullName evidence="2">Uncharacterized protein</fullName>
    </submittedName>
</protein>
<feature type="compositionally biased region" description="Basic and acidic residues" evidence="1">
    <location>
        <begin position="91"/>
        <end position="114"/>
    </location>
</feature>
<proteinExistence type="predicted"/>
<dbReference type="EMBL" id="OW152819">
    <property type="protein sequence ID" value="CAH2073652.1"/>
    <property type="molecule type" value="Genomic_DNA"/>
</dbReference>
<evidence type="ECO:0000256" key="1">
    <source>
        <dbReference type="SAM" id="MobiDB-lite"/>
    </source>
</evidence>
<gene>
    <name evidence="2" type="ORF">IPOD504_LOCUS15733</name>
</gene>
<keyword evidence="3" id="KW-1185">Reference proteome</keyword>
<feature type="non-terminal residue" evidence="2">
    <location>
        <position position="1"/>
    </location>
</feature>
<name>A0ABN8J1J9_9NEOP</name>
<feature type="region of interest" description="Disordered" evidence="1">
    <location>
        <begin position="90"/>
        <end position="114"/>
    </location>
</feature>